<dbReference type="HAMAP" id="MF_00208">
    <property type="entry name" value="MurE"/>
    <property type="match status" value="1"/>
</dbReference>
<dbReference type="GO" id="GO:0000287">
    <property type="term" value="F:magnesium ion binding"/>
    <property type="evidence" value="ECO:0007669"/>
    <property type="project" value="UniProtKB-UniRule"/>
</dbReference>
<feature type="domain" description="Mur ligase N-terminal catalytic" evidence="9">
    <location>
        <begin position="46"/>
        <end position="122"/>
    </location>
</feature>
<dbReference type="Gene3D" id="3.40.1390.10">
    <property type="entry name" value="MurE/MurF, N-terminal domain"/>
    <property type="match status" value="1"/>
</dbReference>
<dbReference type="GO" id="GO:0071555">
    <property type="term" value="P:cell wall organization"/>
    <property type="evidence" value="ECO:0007669"/>
    <property type="project" value="UniProtKB-KW"/>
</dbReference>
<dbReference type="Pfam" id="PF08245">
    <property type="entry name" value="Mur_ligase_M"/>
    <property type="match status" value="1"/>
</dbReference>
<dbReference type="NCBIfam" id="NF001126">
    <property type="entry name" value="PRK00139.1-4"/>
    <property type="match status" value="1"/>
</dbReference>
<keyword evidence="7" id="KW-0460">Magnesium</keyword>
<dbReference type="Gene3D" id="3.40.1190.10">
    <property type="entry name" value="Mur-like, catalytic domain"/>
    <property type="match status" value="1"/>
</dbReference>
<comment type="function">
    <text evidence="7">Catalyzes the addition of meso-diaminopimelic acid to the nucleotide precursor UDP-N-acetylmuramoyl-L-alanyl-D-glutamate (UMAG) in the biosynthesis of bacterial cell-wall peptidoglycan.</text>
</comment>
<proteinExistence type="inferred from homology"/>
<feature type="binding site" evidence="7">
    <location>
        <position position="48"/>
    </location>
    <ligand>
        <name>UDP-N-acetyl-alpha-D-muramoyl-L-alanyl-D-glutamate</name>
        <dbReference type="ChEBI" id="CHEBI:83900"/>
    </ligand>
</feature>
<comment type="PTM">
    <text evidence="7">Carboxylation is probably crucial for Mg(2+) binding and, consequently, for the gamma-phosphate positioning of ATP.</text>
</comment>
<comment type="cofactor">
    <cofactor evidence="7">
        <name>Mg(2+)</name>
        <dbReference type="ChEBI" id="CHEBI:18420"/>
    </cofactor>
</comment>
<dbReference type="Gene3D" id="3.90.190.20">
    <property type="entry name" value="Mur ligase, C-terminal domain"/>
    <property type="match status" value="1"/>
</dbReference>
<feature type="binding site" evidence="7">
    <location>
        <position position="492"/>
    </location>
    <ligand>
        <name>meso-2,6-diaminopimelate</name>
        <dbReference type="ChEBI" id="CHEBI:57791"/>
    </ligand>
</feature>
<feature type="binding site" evidence="7">
    <location>
        <position position="488"/>
    </location>
    <ligand>
        <name>meso-2,6-diaminopimelate</name>
        <dbReference type="ChEBI" id="CHEBI:57791"/>
    </ligand>
</feature>
<feature type="binding site" evidence="7">
    <location>
        <position position="213"/>
    </location>
    <ligand>
        <name>UDP-N-acetyl-alpha-D-muramoyl-L-alanyl-D-glutamate</name>
        <dbReference type="ChEBI" id="CHEBI:83900"/>
    </ligand>
</feature>
<evidence type="ECO:0000259" key="9">
    <source>
        <dbReference type="Pfam" id="PF01225"/>
    </source>
</evidence>
<feature type="binding site" evidence="7">
    <location>
        <position position="205"/>
    </location>
    <ligand>
        <name>UDP-N-acetyl-alpha-D-muramoyl-L-alanyl-D-glutamate</name>
        <dbReference type="ChEBI" id="CHEBI:83900"/>
    </ligand>
</feature>
<dbReference type="Pfam" id="PF01225">
    <property type="entry name" value="Mur_ligase"/>
    <property type="match status" value="1"/>
</dbReference>
<feature type="domain" description="Mur ligase C-terminal" evidence="10">
    <location>
        <begin position="364"/>
        <end position="490"/>
    </location>
</feature>
<feature type="short sequence motif" description="Meso-diaminopimelate recognition motif" evidence="7">
    <location>
        <begin position="437"/>
        <end position="440"/>
    </location>
</feature>
<dbReference type="Pfam" id="PF02875">
    <property type="entry name" value="Mur_ligase_C"/>
    <property type="match status" value="1"/>
</dbReference>
<name>A0A545UK45_9GAMM</name>
<feature type="binding site" evidence="7">
    <location>
        <position position="50"/>
    </location>
    <ligand>
        <name>UDP-N-acetyl-alpha-D-muramoyl-L-alanyl-D-glutamate</name>
        <dbReference type="ChEBI" id="CHEBI:83900"/>
    </ligand>
</feature>
<evidence type="ECO:0000259" key="10">
    <source>
        <dbReference type="Pfam" id="PF02875"/>
    </source>
</evidence>
<reference evidence="12 13" key="1">
    <citation type="submission" date="2019-07" db="EMBL/GenBank/DDBJ databases">
        <title>Draft genome for Aliikangiella sp. M105.</title>
        <authorList>
            <person name="Wang G."/>
        </authorList>
    </citation>
    <scope>NUCLEOTIDE SEQUENCE [LARGE SCALE GENOMIC DNA]</scope>
    <source>
        <strain evidence="12 13">M105</strain>
    </source>
</reference>
<keyword evidence="13" id="KW-1185">Reference proteome</keyword>
<organism evidence="12 13">
    <name type="scientific">Aliikangiella coralliicola</name>
    <dbReference type="NCBI Taxonomy" id="2592383"/>
    <lineage>
        <taxon>Bacteria</taxon>
        <taxon>Pseudomonadati</taxon>
        <taxon>Pseudomonadota</taxon>
        <taxon>Gammaproteobacteria</taxon>
        <taxon>Oceanospirillales</taxon>
        <taxon>Pleioneaceae</taxon>
        <taxon>Aliikangiella</taxon>
    </lineage>
</organism>
<gene>
    <name evidence="7" type="primary">murE</name>
    <name evidence="12" type="ORF">FLL46_02845</name>
</gene>
<dbReference type="EMBL" id="VIKS01000001">
    <property type="protein sequence ID" value="TQV89831.1"/>
    <property type="molecule type" value="Genomic_DNA"/>
</dbReference>
<feature type="binding site" evidence="7">
    <location>
        <begin position="178"/>
        <end position="179"/>
    </location>
    <ligand>
        <name>UDP-N-acetyl-alpha-D-muramoyl-L-alanyl-D-glutamate</name>
        <dbReference type="ChEBI" id="CHEBI:83900"/>
    </ligand>
</feature>
<keyword evidence="7 12" id="KW-0436">Ligase</keyword>
<dbReference type="GO" id="GO:0005524">
    <property type="term" value="F:ATP binding"/>
    <property type="evidence" value="ECO:0007669"/>
    <property type="project" value="UniProtKB-UniRule"/>
</dbReference>
<keyword evidence="3 7" id="KW-0133">Cell shape</keyword>
<dbReference type="GO" id="GO:0009252">
    <property type="term" value="P:peptidoglycan biosynthetic process"/>
    <property type="evidence" value="ECO:0007669"/>
    <property type="project" value="UniProtKB-UniRule"/>
</dbReference>
<dbReference type="GO" id="GO:0005737">
    <property type="term" value="C:cytoplasm"/>
    <property type="evidence" value="ECO:0007669"/>
    <property type="project" value="UniProtKB-SubCell"/>
</dbReference>
<dbReference type="InterPro" id="IPR005761">
    <property type="entry name" value="UDP-N-AcMur-Glu-dNH2Pim_ligase"/>
</dbReference>
<dbReference type="SUPFAM" id="SSF63418">
    <property type="entry name" value="MurE/MurF N-terminal domain"/>
    <property type="match status" value="1"/>
</dbReference>
<evidence type="ECO:0000313" key="12">
    <source>
        <dbReference type="EMBL" id="TQV89831.1"/>
    </source>
</evidence>
<dbReference type="InterPro" id="IPR036565">
    <property type="entry name" value="Mur-like_cat_sf"/>
</dbReference>
<dbReference type="GO" id="GO:0051301">
    <property type="term" value="P:cell division"/>
    <property type="evidence" value="ECO:0007669"/>
    <property type="project" value="UniProtKB-KW"/>
</dbReference>
<dbReference type="InterPro" id="IPR035911">
    <property type="entry name" value="MurE/MurF_N"/>
</dbReference>
<keyword evidence="6 7" id="KW-0961">Cell wall biogenesis/degradation</keyword>
<evidence type="ECO:0000256" key="4">
    <source>
        <dbReference type="ARBA" id="ARBA00022984"/>
    </source>
</evidence>
<dbReference type="GO" id="GO:0008765">
    <property type="term" value="F:UDP-N-acetylmuramoylalanyl-D-glutamate-2,6-diaminopimelate ligase activity"/>
    <property type="evidence" value="ECO:0007669"/>
    <property type="project" value="UniProtKB-UniRule"/>
</dbReference>
<keyword evidence="5 7" id="KW-0131">Cell cycle</keyword>
<feature type="binding site" evidence="7">
    <location>
        <begin position="136"/>
        <end position="142"/>
    </location>
    <ligand>
        <name>ATP</name>
        <dbReference type="ChEBI" id="CHEBI:30616"/>
    </ligand>
</feature>
<dbReference type="PANTHER" id="PTHR23135:SF4">
    <property type="entry name" value="UDP-N-ACETYLMURAMOYL-L-ALANYL-D-GLUTAMATE--2,6-DIAMINOPIMELATE LIGASE MURE HOMOLOG, CHLOROPLASTIC"/>
    <property type="match status" value="1"/>
</dbReference>
<comment type="subcellular location">
    <subcellularLocation>
        <location evidence="7 8">Cytoplasm</location>
    </subcellularLocation>
</comment>
<evidence type="ECO:0000256" key="1">
    <source>
        <dbReference type="ARBA" id="ARBA00005898"/>
    </source>
</evidence>
<evidence type="ECO:0000259" key="11">
    <source>
        <dbReference type="Pfam" id="PF08245"/>
    </source>
</evidence>
<evidence type="ECO:0000256" key="8">
    <source>
        <dbReference type="RuleBase" id="RU004135"/>
    </source>
</evidence>
<dbReference type="GO" id="GO:0008360">
    <property type="term" value="P:regulation of cell shape"/>
    <property type="evidence" value="ECO:0007669"/>
    <property type="project" value="UniProtKB-KW"/>
</dbReference>
<dbReference type="UniPathway" id="UPA00219"/>
<keyword evidence="7" id="KW-0067">ATP-binding</keyword>
<evidence type="ECO:0000256" key="7">
    <source>
        <dbReference type="HAMAP-Rule" id="MF_00208"/>
    </source>
</evidence>
<feature type="domain" description="Mur ligase central" evidence="11">
    <location>
        <begin position="134"/>
        <end position="341"/>
    </location>
</feature>
<comment type="caution">
    <text evidence="7">Lacks conserved residue(s) required for the propagation of feature annotation.</text>
</comment>
<dbReference type="OrthoDB" id="9800958at2"/>
<dbReference type="InterPro" id="IPR013221">
    <property type="entry name" value="Mur_ligase_cen"/>
</dbReference>
<dbReference type="InterPro" id="IPR000713">
    <property type="entry name" value="Mur_ligase_N"/>
</dbReference>
<dbReference type="EC" id="6.3.2.13" evidence="7"/>
<feature type="binding site" evidence="7">
    <location>
        <position position="177"/>
    </location>
    <ligand>
        <name>UDP-N-acetyl-alpha-D-muramoyl-L-alanyl-D-glutamate</name>
        <dbReference type="ChEBI" id="CHEBI:83900"/>
    </ligand>
</feature>
<feature type="modified residue" description="N6-carboxylysine" evidence="7">
    <location>
        <position position="245"/>
    </location>
</feature>
<dbReference type="SUPFAM" id="SSF53623">
    <property type="entry name" value="MurD-like peptide ligases, catalytic domain"/>
    <property type="match status" value="1"/>
</dbReference>
<sequence length="520" mass="57300">MELPPQPSEKVITMDSFTSITLAELLTNISSEQEVADRMSLSVGPLTLDSRQIKSGDTFVAIAGYQTDGRKFIESALNNGAALIIAEADESDEYREKYGEDNRIIWVKNLRQQVSLLASNYYQHPSHSLKAIGVTGTNGKTSCSYLIAKTLQRLHFECYLLGTLGVGQSSNLESCENTTADAITMQRVLAQAVGAGAQFVSMEISSHGIDQDRAAAVKLNSAVFTNLTRDHLDYHGSMENYGEAKRKLFLPDNLKNAVINMDDRFGRKLAKDDEISATKWLVTTKLPTSGSNLNRWIWAEDVVLSLEGLHAKIYTPWGSGKLDSPLIGQFNLTNLLLVIAALGSILKDVNPVLLALKNVRSAPGRMQKIGNKHTPLAIVDYAHTPDALEKSLMAIREHCVGMIWCIFGCGGDRDQGKRPLMARVAEKFSNRVIVTTDNPRTEPAEKIKEDIYSGFRKINKVTYIESREEAIATALKKANPGDAVLIAGKGHEDYQIIGNEKLHLSDLEIAEKHIKELSDD</sequence>
<feature type="binding site" evidence="7">
    <location>
        <position position="211"/>
    </location>
    <ligand>
        <name>UDP-N-acetyl-alpha-D-muramoyl-L-alanyl-D-glutamate</name>
        <dbReference type="ChEBI" id="CHEBI:83900"/>
    </ligand>
</feature>
<dbReference type="PANTHER" id="PTHR23135">
    <property type="entry name" value="MUR LIGASE FAMILY MEMBER"/>
    <property type="match status" value="1"/>
</dbReference>
<dbReference type="NCBIfam" id="TIGR01085">
    <property type="entry name" value="murE"/>
    <property type="match status" value="1"/>
</dbReference>
<evidence type="ECO:0000313" key="13">
    <source>
        <dbReference type="Proteomes" id="UP000315439"/>
    </source>
</evidence>
<feature type="binding site" evidence="7">
    <location>
        <position position="413"/>
    </location>
    <ligand>
        <name>meso-2,6-diaminopimelate</name>
        <dbReference type="ChEBI" id="CHEBI:57791"/>
    </ligand>
</feature>
<evidence type="ECO:0000256" key="3">
    <source>
        <dbReference type="ARBA" id="ARBA00022960"/>
    </source>
</evidence>
<dbReference type="Proteomes" id="UP000315439">
    <property type="component" value="Unassembled WGS sequence"/>
</dbReference>
<evidence type="ECO:0000256" key="6">
    <source>
        <dbReference type="ARBA" id="ARBA00023316"/>
    </source>
</evidence>
<comment type="catalytic activity">
    <reaction evidence="7">
        <text>UDP-N-acetyl-alpha-D-muramoyl-L-alanyl-D-glutamate + meso-2,6-diaminopimelate + ATP = UDP-N-acetyl-alpha-D-muramoyl-L-alanyl-gamma-D-glutamyl-meso-2,6-diaminopimelate + ADP + phosphate + H(+)</text>
        <dbReference type="Rhea" id="RHEA:23676"/>
        <dbReference type="ChEBI" id="CHEBI:15378"/>
        <dbReference type="ChEBI" id="CHEBI:30616"/>
        <dbReference type="ChEBI" id="CHEBI:43474"/>
        <dbReference type="ChEBI" id="CHEBI:57791"/>
        <dbReference type="ChEBI" id="CHEBI:83900"/>
        <dbReference type="ChEBI" id="CHEBI:83905"/>
        <dbReference type="ChEBI" id="CHEBI:456216"/>
        <dbReference type="EC" id="6.3.2.13"/>
    </reaction>
</comment>
<feature type="binding site" evidence="7">
    <location>
        <begin position="437"/>
        <end position="440"/>
    </location>
    <ligand>
        <name>meso-2,6-diaminopimelate</name>
        <dbReference type="ChEBI" id="CHEBI:57791"/>
    </ligand>
</feature>
<evidence type="ECO:0000256" key="5">
    <source>
        <dbReference type="ARBA" id="ARBA00023306"/>
    </source>
</evidence>
<dbReference type="InterPro" id="IPR036615">
    <property type="entry name" value="Mur_ligase_C_dom_sf"/>
</dbReference>
<dbReference type="AlphaFoldDB" id="A0A545UK45"/>
<keyword evidence="2 7" id="KW-0132">Cell division</keyword>
<accession>A0A545UK45</accession>
<comment type="pathway">
    <text evidence="7 8">Cell wall biogenesis; peptidoglycan biosynthesis.</text>
</comment>
<evidence type="ECO:0000256" key="2">
    <source>
        <dbReference type="ARBA" id="ARBA00022618"/>
    </source>
</evidence>
<dbReference type="InterPro" id="IPR004101">
    <property type="entry name" value="Mur_ligase_C"/>
</dbReference>
<comment type="similarity">
    <text evidence="1 7">Belongs to the MurCDEF family. MurE subfamily.</text>
</comment>
<keyword evidence="7" id="KW-0963">Cytoplasm</keyword>
<keyword evidence="4 7" id="KW-0573">Peptidoglycan synthesis</keyword>
<comment type="caution">
    <text evidence="12">The sequence shown here is derived from an EMBL/GenBank/DDBJ whole genome shotgun (WGS) entry which is preliminary data.</text>
</comment>
<dbReference type="SUPFAM" id="SSF53244">
    <property type="entry name" value="MurD-like peptide ligases, peptide-binding domain"/>
    <property type="match status" value="1"/>
</dbReference>
<keyword evidence="7" id="KW-0547">Nucleotide-binding</keyword>
<protein>
    <recommendedName>
        <fullName evidence="7">UDP-N-acetylmuramoyl-L-alanyl-D-glutamate--2,6-diaminopimelate ligase</fullName>
        <ecNumber evidence="7">6.3.2.13</ecNumber>
    </recommendedName>
    <alternativeName>
        <fullName evidence="7">Meso-A2pm-adding enzyme</fullName>
    </alternativeName>
    <alternativeName>
        <fullName evidence="7">Meso-diaminopimelate-adding enzyme</fullName>
    </alternativeName>
    <alternativeName>
        <fullName evidence="7">UDP-MurNAc-L-Ala-D-Glu:meso-diaminopimelate ligase</fullName>
    </alternativeName>
    <alternativeName>
        <fullName evidence="7">UDP-MurNAc-tripeptide synthetase</fullName>
    </alternativeName>
    <alternativeName>
        <fullName evidence="7">UDP-N-acetylmuramyl-tripeptide synthetase</fullName>
    </alternativeName>
</protein>